<accession>A0ACC1YM43</accession>
<protein>
    <submittedName>
        <fullName evidence="1">Protein FAR1-RELATED SEQUENCE 5</fullName>
    </submittedName>
</protein>
<organism evidence="1 2">
    <name type="scientific">Melia azedarach</name>
    <name type="common">Chinaberry tree</name>
    <dbReference type="NCBI Taxonomy" id="155640"/>
    <lineage>
        <taxon>Eukaryota</taxon>
        <taxon>Viridiplantae</taxon>
        <taxon>Streptophyta</taxon>
        <taxon>Embryophyta</taxon>
        <taxon>Tracheophyta</taxon>
        <taxon>Spermatophyta</taxon>
        <taxon>Magnoliopsida</taxon>
        <taxon>eudicotyledons</taxon>
        <taxon>Gunneridae</taxon>
        <taxon>Pentapetalae</taxon>
        <taxon>rosids</taxon>
        <taxon>malvids</taxon>
        <taxon>Sapindales</taxon>
        <taxon>Meliaceae</taxon>
        <taxon>Melia</taxon>
    </lineage>
</organism>
<evidence type="ECO:0000313" key="2">
    <source>
        <dbReference type="Proteomes" id="UP001164539"/>
    </source>
</evidence>
<dbReference type="Proteomes" id="UP001164539">
    <property type="component" value="Chromosome 2"/>
</dbReference>
<sequence>MSFAEEDRVGVQLNVETSALQLNGSNADSSTGNHALNGSGDDCSVHDSDTSVRTSVSSARDFQISEGGTSSFDIDIPANGLSILQCNDPARLRDLTTVDMIGKKFDSIDDAELFYNTYSKVVGFSVRKDEMRYNKNGSITARRWVCSKQGHRAKKYVERRECIRKPKTLTRVGCRAVFRVNYHQTTSKWIVKEFVTEHTHELAFSIFHRSNCGVQDSEIHRVGGKRRHSMDYMNDKAGGCDIVEFIGKDLQNKIDDGCSSSITDAESEPAIAYLYAKAEMDPNFFYKYTVNKDNRLGNLFWTDATSRFDYICFGDVLVFESTCKSTAYSKSLVTLIGVNNHHRATVFGLALLSDETEDTYNWLLETFLCAMNNKKPLSIVTNGDEAISKAIKKILPNTTHRLCCWQAESDAQENVQDVRFTQAFKDCMLNHMAPEKFEEQWMTLVNKLGLQDNDWVRKMYEKRNLWAESFLQGQFFAGMHNTKYAETLNSYLKYLSESRMKLFELVCEAERAVSRIRYSEAKDDFDSSSTRPILNTHLEHLEEHAADIYTQNVFSMIQNKIQDEAVLIISDCVNVTDTRVYTLTKFRNPQMRWTVVYWQNNHHIRCSCMEFETVGIPCSHSFSIMKAEHLERIPDNLILKRWTKDAKVYEDLAFNSREIQSPTTEMVRFGVLMSACNRLCCYASKTNEGFRRVKMEICQLTRKVERVVDNQGQTEFH</sequence>
<dbReference type="EMBL" id="CM051395">
    <property type="protein sequence ID" value="KAJ4724486.1"/>
    <property type="molecule type" value="Genomic_DNA"/>
</dbReference>
<proteinExistence type="predicted"/>
<comment type="caution">
    <text evidence="1">The sequence shown here is derived from an EMBL/GenBank/DDBJ whole genome shotgun (WGS) entry which is preliminary data.</text>
</comment>
<reference evidence="1 2" key="1">
    <citation type="journal article" date="2023" name="Science">
        <title>Complex scaffold remodeling in plant triterpene biosynthesis.</title>
        <authorList>
            <person name="De La Pena R."/>
            <person name="Hodgson H."/>
            <person name="Liu J.C."/>
            <person name="Stephenson M.J."/>
            <person name="Martin A.C."/>
            <person name="Owen C."/>
            <person name="Harkess A."/>
            <person name="Leebens-Mack J."/>
            <person name="Jimenez L.E."/>
            <person name="Osbourn A."/>
            <person name="Sattely E.S."/>
        </authorList>
    </citation>
    <scope>NUCLEOTIDE SEQUENCE [LARGE SCALE GENOMIC DNA]</scope>
    <source>
        <strain evidence="2">cv. JPN11</strain>
        <tissue evidence="1">Leaf</tissue>
    </source>
</reference>
<evidence type="ECO:0000313" key="1">
    <source>
        <dbReference type="EMBL" id="KAJ4724486.1"/>
    </source>
</evidence>
<gene>
    <name evidence="1" type="ORF">OWV82_003474</name>
</gene>
<keyword evidence="2" id="KW-1185">Reference proteome</keyword>
<name>A0ACC1YM43_MELAZ</name>